<dbReference type="AlphaFoldDB" id="A0A7S4S6F6"/>
<dbReference type="InterPro" id="IPR050145">
    <property type="entry name" value="Centrin_CML-like"/>
</dbReference>
<dbReference type="CDD" id="cd00051">
    <property type="entry name" value="EFh"/>
    <property type="match status" value="2"/>
</dbReference>
<dbReference type="PROSITE" id="PS50222">
    <property type="entry name" value="EF_HAND_2"/>
    <property type="match status" value="6"/>
</dbReference>
<feature type="compositionally biased region" description="Basic and acidic residues" evidence="3">
    <location>
        <begin position="988"/>
        <end position="1007"/>
    </location>
</feature>
<feature type="domain" description="EF-hand" evidence="4">
    <location>
        <begin position="875"/>
        <end position="910"/>
    </location>
</feature>
<feature type="region of interest" description="Disordered" evidence="3">
    <location>
        <begin position="1"/>
        <end position="88"/>
    </location>
</feature>
<feature type="domain" description="EF-hand" evidence="4">
    <location>
        <begin position="1040"/>
        <end position="1063"/>
    </location>
</feature>
<keyword evidence="2" id="KW-0106">Calcium</keyword>
<reference evidence="5" key="1">
    <citation type="submission" date="2021-01" db="EMBL/GenBank/DDBJ databases">
        <authorList>
            <person name="Corre E."/>
            <person name="Pelletier E."/>
            <person name="Niang G."/>
            <person name="Scheremetjew M."/>
            <person name="Finn R."/>
            <person name="Kale V."/>
            <person name="Holt S."/>
            <person name="Cochrane G."/>
            <person name="Meng A."/>
            <person name="Brown T."/>
            <person name="Cohen L."/>
        </authorList>
    </citation>
    <scope>NUCLEOTIDE SEQUENCE</scope>
    <source>
        <strain evidence="5">CCMP3105</strain>
    </source>
</reference>
<feature type="domain" description="EF-hand" evidence="4">
    <location>
        <begin position="594"/>
        <end position="619"/>
    </location>
</feature>
<feature type="domain" description="EF-hand" evidence="4">
    <location>
        <begin position="142"/>
        <end position="168"/>
    </location>
</feature>
<dbReference type="Pfam" id="PF13202">
    <property type="entry name" value="EF-hand_5"/>
    <property type="match status" value="1"/>
</dbReference>
<dbReference type="SMART" id="SM00054">
    <property type="entry name" value="EFh"/>
    <property type="match status" value="9"/>
</dbReference>
<accession>A0A7S4S6F6</accession>
<feature type="domain" description="EF-hand" evidence="4">
    <location>
        <begin position="376"/>
        <end position="401"/>
    </location>
</feature>
<dbReference type="PROSITE" id="PS00018">
    <property type="entry name" value="EF_HAND_1"/>
    <property type="match status" value="5"/>
</dbReference>
<gene>
    <name evidence="5" type="ORF">AMON00008_LOCUS45258</name>
</gene>
<dbReference type="SUPFAM" id="SSF47473">
    <property type="entry name" value="EF-hand"/>
    <property type="match status" value="4"/>
</dbReference>
<proteinExistence type="predicted"/>
<feature type="compositionally biased region" description="Acidic residues" evidence="3">
    <location>
        <begin position="965"/>
        <end position="974"/>
    </location>
</feature>
<dbReference type="Gene3D" id="1.10.238.10">
    <property type="entry name" value="EF-hand"/>
    <property type="match status" value="4"/>
</dbReference>
<name>A0A7S4S6F6_9DINO</name>
<protein>
    <recommendedName>
        <fullName evidence="4">EF-hand domain-containing protein</fullName>
    </recommendedName>
</protein>
<evidence type="ECO:0000313" key="5">
    <source>
        <dbReference type="EMBL" id="CAE4635041.1"/>
    </source>
</evidence>
<evidence type="ECO:0000259" key="4">
    <source>
        <dbReference type="PROSITE" id="PS50222"/>
    </source>
</evidence>
<feature type="region of interest" description="Disordered" evidence="3">
    <location>
        <begin position="953"/>
        <end position="1007"/>
    </location>
</feature>
<dbReference type="InterPro" id="IPR018247">
    <property type="entry name" value="EF_Hand_1_Ca_BS"/>
</dbReference>
<sequence>MERTWSQGLEQRRARRAERQNDILPDDPQASKGSCSSPSETSLPVISPNGSSMMRQGCVSNSRSEPSLHSPKKKGRSPNRSQFLERQYKHPSIQARRDLAVLHKQLIKDAKASDDVEFLGAKGAKGFRLWLEQKFGSVVAGWRALDREKTGRISFYEFCNACRAMGYHGNLKQTWDQLDVKKTGAVSLLEIDKEVGHYVGAFKVACLRKWGDLLTAWKKGIDTSGTGRVQEPELAKALSTLGLDAPPASLNARKLLNMFRSGPKGMGMTLMDFDPDAYNRWVTGDSKALDVSTAQDQPQGEECARSEDEVSQQTLAFSLAGGGPRAFRAQLKEASRRHPSYSKEKVELKKLGMHSVEGFKAALITRCGSMLGAWRQALDLDGNGRITFCEFCQAMKRLGYQADTLGLWKKLDQRGDGKVTLKDLDPDLDAALSELQGRCEEVHGNMLLAWLKEMDKKGTGIVNEAQFTRACQKLGISGSPKQLFRLMQPDLTRKFLTLQDFDTKAFLALSRGDYRMLSEQPDEARKTALERTFMERQEAGWFFQIRKAWEMSRREEFAKACQTDKDQEVLIDTIEQFEGLCVRRFGSMLSAWRQVIDWDGNGKITFNEFCQALRRLGYAGNIKGLWTQYDKDNNGHISLKEMDPETDTMISSLHNLLTEKYGSIDAAWLLGFGKDPHDSCNYHELKEVCDSLGYTHDVEKLFKMMQLMPGRMLITIWDLDPTCNRKRQRGDVRVISSAKSPTWEGGAKRRQHSPGAVSDAGALEDGACGGSIASGPSVAATSSGNRCDPELQTLKQYLRIKHGSTVAAWRSELDPDMQGTLSFGKLMIVLEECGFQGNVKGLWEELALGRAGITLRDIDPEAVRLLDRFREQLLSKYGSLVKAWEAIDSEGAGRLDQEDFVAACTAQGINAKNPKKAFQLLRARLGQRSLVVEDFTAMLLTLPSEKRAQAWSGSGAAGSAGGCSDAEELAESDNDVASPGQTTTERPWLPKEDPSSPRSKVEQATRGHHDSCFNITTLEGFRRNLVRRNGSLFAAWRHCLDVDRNGVVTQQDFAVACRSLGVKSIPQLWAELDTNKDGQISLKEIDPETAELFGELERLLLDRHGSTKEGWRRVFLPTGSPWCEQETFVEQCKVMGFSGDADRLYHLIKPEAGRRCLTYEDLWPNLDPNLNRSESEMDWWMRAHYKDQGRAGSEATRLRSKEGPAIS</sequence>
<feature type="compositionally biased region" description="Polar residues" evidence="3">
    <location>
        <begin position="31"/>
        <end position="67"/>
    </location>
</feature>
<dbReference type="Pfam" id="PF13833">
    <property type="entry name" value="EF-hand_8"/>
    <property type="match status" value="2"/>
</dbReference>
<dbReference type="InterPro" id="IPR011992">
    <property type="entry name" value="EF-hand-dom_pair"/>
</dbReference>
<keyword evidence="1" id="KW-0677">Repeat</keyword>
<evidence type="ECO:0000256" key="2">
    <source>
        <dbReference type="ARBA" id="ARBA00022837"/>
    </source>
</evidence>
<organism evidence="5">
    <name type="scientific">Alexandrium monilatum</name>
    <dbReference type="NCBI Taxonomy" id="311494"/>
    <lineage>
        <taxon>Eukaryota</taxon>
        <taxon>Sar</taxon>
        <taxon>Alveolata</taxon>
        <taxon>Dinophyceae</taxon>
        <taxon>Gonyaulacales</taxon>
        <taxon>Pyrocystaceae</taxon>
        <taxon>Alexandrium</taxon>
    </lineage>
</organism>
<dbReference type="InterPro" id="IPR002048">
    <property type="entry name" value="EF_hand_dom"/>
</dbReference>
<evidence type="ECO:0000256" key="1">
    <source>
        <dbReference type="ARBA" id="ARBA00022737"/>
    </source>
</evidence>
<feature type="region of interest" description="Disordered" evidence="3">
    <location>
        <begin position="735"/>
        <end position="760"/>
    </location>
</feature>
<dbReference type="GO" id="GO:0005509">
    <property type="term" value="F:calcium ion binding"/>
    <property type="evidence" value="ECO:0007669"/>
    <property type="project" value="InterPro"/>
</dbReference>
<dbReference type="EMBL" id="HBNR01064100">
    <property type="protein sequence ID" value="CAE4635041.1"/>
    <property type="molecule type" value="Transcribed_RNA"/>
</dbReference>
<feature type="domain" description="EF-hand" evidence="4">
    <location>
        <begin position="442"/>
        <end position="477"/>
    </location>
</feature>
<dbReference type="PANTHER" id="PTHR23050">
    <property type="entry name" value="CALCIUM BINDING PROTEIN"/>
    <property type="match status" value="1"/>
</dbReference>
<evidence type="ECO:0000256" key="3">
    <source>
        <dbReference type="SAM" id="MobiDB-lite"/>
    </source>
</evidence>